<comment type="cofactor">
    <cofactor evidence="2">
        <name>Mg(2+)</name>
        <dbReference type="ChEBI" id="CHEBI:18420"/>
    </cofactor>
</comment>
<dbReference type="Gene3D" id="3.90.550.10">
    <property type="entry name" value="Spore Coat Polysaccharide Biosynthesis Protein SpsA, Chain A"/>
    <property type="match status" value="1"/>
</dbReference>
<reference evidence="12" key="1">
    <citation type="submission" date="2022-12" db="EMBL/GenBank/DDBJ databases">
        <title>Paraconexibacter alkalitolerans sp. nov. and Baekduia alba sp. nov., isolated from soil and emended description of the genera Paraconexibacter (Chun et al., 2020) and Baekduia (An et al., 2020).</title>
        <authorList>
            <person name="Vieira S."/>
            <person name="Huber K.J."/>
            <person name="Geppert A."/>
            <person name="Wolf J."/>
            <person name="Neumann-Schaal M."/>
            <person name="Muesken M."/>
            <person name="Overmann J."/>
        </authorList>
    </citation>
    <scope>NUCLEOTIDE SEQUENCE</scope>
    <source>
        <strain evidence="12">AEG42_29</strain>
    </source>
</reference>
<evidence type="ECO:0000256" key="10">
    <source>
        <dbReference type="ARBA" id="ARBA00048997"/>
    </source>
</evidence>
<dbReference type="AlphaFoldDB" id="A0AAU7ASG8"/>
<dbReference type="EMBL" id="CP114014">
    <property type="protein sequence ID" value="XAY04580.1"/>
    <property type="molecule type" value="Genomic_DNA"/>
</dbReference>
<evidence type="ECO:0000313" key="12">
    <source>
        <dbReference type="EMBL" id="XAY04580.1"/>
    </source>
</evidence>
<keyword evidence="5 12" id="KW-0808">Transferase</keyword>
<evidence type="ECO:0000256" key="4">
    <source>
        <dbReference type="ARBA" id="ARBA00022676"/>
    </source>
</evidence>
<dbReference type="GO" id="GO:0016757">
    <property type="term" value="F:glycosyltransferase activity"/>
    <property type="evidence" value="ECO:0007669"/>
    <property type="project" value="UniProtKB-KW"/>
</dbReference>
<dbReference type="InterPro" id="IPR029044">
    <property type="entry name" value="Nucleotide-diphossugar_trans"/>
</dbReference>
<evidence type="ECO:0000256" key="7">
    <source>
        <dbReference type="ARBA" id="ARBA00039022"/>
    </source>
</evidence>
<dbReference type="EC" id="2.4.1.266" evidence="7"/>
<dbReference type="InterPro" id="IPR001173">
    <property type="entry name" value="Glyco_trans_2-like"/>
</dbReference>
<evidence type="ECO:0000256" key="5">
    <source>
        <dbReference type="ARBA" id="ARBA00022679"/>
    </source>
</evidence>
<keyword evidence="4 12" id="KW-0328">Glycosyltransferase</keyword>
<evidence type="ECO:0000256" key="3">
    <source>
        <dbReference type="ARBA" id="ARBA00006739"/>
    </source>
</evidence>
<comment type="catalytic activity">
    <reaction evidence="9">
        <text>(2R)-3-phosphoglycerate + UDP-alpha-D-glucose = (2R)-2-O-(alpha-D-glucopyranosyl)-3-phospho-glycerate + UDP + H(+)</text>
        <dbReference type="Rhea" id="RHEA:31319"/>
        <dbReference type="ChEBI" id="CHEBI:15378"/>
        <dbReference type="ChEBI" id="CHEBI:58223"/>
        <dbReference type="ChEBI" id="CHEBI:58272"/>
        <dbReference type="ChEBI" id="CHEBI:58885"/>
        <dbReference type="ChEBI" id="CHEBI:62600"/>
        <dbReference type="EC" id="2.4.1.266"/>
    </reaction>
    <physiologicalReaction direction="left-to-right" evidence="9">
        <dbReference type="Rhea" id="RHEA:31320"/>
    </physiologicalReaction>
</comment>
<feature type="domain" description="Glycosyltransferase 2-like" evidence="11">
    <location>
        <begin position="10"/>
        <end position="133"/>
    </location>
</feature>
<evidence type="ECO:0000259" key="11">
    <source>
        <dbReference type="Pfam" id="PF00535"/>
    </source>
</evidence>
<comment type="similarity">
    <text evidence="3">Belongs to the glycosyltransferase 2 family.</text>
</comment>
<dbReference type="KEGG" id="parq:DSM112329_01415"/>
<evidence type="ECO:0000256" key="1">
    <source>
        <dbReference type="ARBA" id="ARBA00001936"/>
    </source>
</evidence>
<name>A0AAU7ASG8_9ACTN</name>
<protein>
    <recommendedName>
        <fullName evidence="8">Glucosyl-3-phosphoglycerate synthase</fullName>
        <ecNumber evidence="7">2.4.1.266</ecNumber>
    </recommendedName>
</protein>
<evidence type="ECO:0000256" key="8">
    <source>
        <dbReference type="ARBA" id="ARBA00040894"/>
    </source>
</evidence>
<dbReference type="InterPro" id="IPR050256">
    <property type="entry name" value="Glycosyltransferase_2"/>
</dbReference>
<dbReference type="CDD" id="cd04179">
    <property type="entry name" value="DPM_DPG-synthase_like"/>
    <property type="match status" value="1"/>
</dbReference>
<evidence type="ECO:0000256" key="9">
    <source>
        <dbReference type="ARBA" id="ARBA00048689"/>
    </source>
</evidence>
<sequence>MDATPDVIAIVTAYNEGDRLTATVAALRDAFPGARIIVADDHSTDDTPAVAAAAGVELVRAEKNIGKGGVATLAARRVLPAVLVDDPPVVLLCDGDLAATAHQLPALVDAVRAGDCDLAVASFARKVGGGFGFAVGYARGAIRRLCGLELDAPISGQRAMRGEVLPVVVPFAPRFGMEIGMTVDAARGGFTVGEVELDLTHRATGRTLQGFLHRGRQLKDFVLVEISRR</sequence>
<evidence type="ECO:0000256" key="6">
    <source>
        <dbReference type="ARBA" id="ARBA00022842"/>
    </source>
</evidence>
<dbReference type="RefSeq" id="WP_354701109.1">
    <property type="nucleotide sequence ID" value="NZ_CP114014.1"/>
</dbReference>
<comment type="cofactor">
    <cofactor evidence="1">
        <name>Mn(2+)</name>
        <dbReference type="ChEBI" id="CHEBI:29035"/>
    </cofactor>
</comment>
<gene>
    <name evidence="12" type="ORF">DSM112329_01415</name>
</gene>
<accession>A0AAU7ASG8</accession>
<dbReference type="PANTHER" id="PTHR48090:SF10">
    <property type="entry name" value="GLUCOSYL-3-PHOSPHOGLYCERATE SYNTHASE"/>
    <property type="match status" value="1"/>
</dbReference>
<dbReference type="Pfam" id="PF00535">
    <property type="entry name" value="Glycos_transf_2"/>
    <property type="match status" value="1"/>
</dbReference>
<dbReference type="SUPFAM" id="SSF53448">
    <property type="entry name" value="Nucleotide-diphospho-sugar transferases"/>
    <property type="match status" value="1"/>
</dbReference>
<proteinExistence type="inferred from homology"/>
<dbReference type="PANTHER" id="PTHR48090">
    <property type="entry name" value="UNDECAPRENYL-PHOSPHATE 4-DEOXY-4-FORMAMIDO-L-ARABINOSE TRANSFERASE-RELATED"/>
    <property type="match status" value="1"/>
</dbReference>
<keyword evidence="6" id="KW-0460">Magnesium</keyword>
<evidence type="ECO:0000256" key="2">
    <source>
        <dbReference type="ARBA" id="ARBA00001946"/>
    </source>
</evidence>
<comment type="catalytic activity">
    <reaction evidence="10">
        <text>an NDP-alpha-D-glucose + (2R)-3-phosphoglycerate = (2R)-2-O-(alpha-D-glucopyranosyl)-3-phospho-glycerate + a ribonucleoside 5'-diphosphate + H(+)</text>
        <dbReference type="Rhea" id="RHEA:47244"/>
        <dbReference type="ChEBI" id="CHEBI:15378"/>
        <dbReference type="ChEBI" id="CHEBI:57930"/>
        <dbReference type="ChEBI" id="CHEBI:58272"/>
        <dbReference type="ChEBI" id="CHEBI:62600"/>
        <dbReference type="ChEBI" id="CHEBI:76533"/>
        <dbReference type="EC" id="2.4.1.266"/>
    </reaction>
    <physiologicalReaction direction="left-to-right" evidence="10">
        <dbReference type="Rhea" id="RHEA:47245"/>
    </physiologicalReaction>
</comment>
<organism evidence="12">
    <name type="scientific">Paraconexibacter sp. AEG42_29</name>
    <dbReference type="NCBI Taxonomy" id="2997339"/>
    <lineage>
        <taxon>Bacteria</taxon>
        <taxon>Bacillati</taxon>
        <taxon>Actinomycetota</taxon>
        <taxon>Thermoleophilia</taxon>
        <taxon>Solirubrobacterales</taxon>
        <taxon>Paraconexibacteraceae</taxon>
        <taxon>Paraconexibacter</taxon>
    </lineage>
</organism>